<reference evidence="5" key="1">
    <citation type="journal article" date="2017" name="Appl. Environ. Microbiol.">
        <title>Molecular characterization of an Endozoicomonas-like organism causing infection in king scallop Pecten maximus L.</title>
        <authorList>
            <person name="Cano I."/>
            <person name="van Aerle R."/>
            <person name="Ross S."/>
            <person name="Verner-Jeffreys D.W."/>
            <person name="Paley R.K."/>
            <person name="Rimmer G."/>
            <person name="Ryder D."/>
            <person name="Hooper P."/>
            <person name="Stone D."/>
            <person name="Feist S.W."/>
        </authorList>
    </citation>
    <scope>NUCLEOTIDE SEQUENCE</scope>
</reference>
<accession>A0A2H9TAD4</accession>
<dbReference type="InterPro" id="IPR036388">
    <property type="entry name" value="WH-like_DNA-bd_sf"/>
</dbReference>
<sequence length="318" mass="36150">MNVMELLAHLGKSMGDPLRLQILRVLSTESLGVLELSAVFSVRQPAMSHHLKVLLSAGLVVTRKEGNTVFYRRALPVAGSATETVTQALFAVLDKTPITANTEKQLNNIRLQRAERSRQFFIRYAEAFRQHQELIAEHSLYADCLIDMIKKTDFPENDQAMEVGPGNGLFLTSLRNFFRNVCAVDNSEVMLERSRQHIEQQKLTNITLFLGEIGDITDNEPRFDCIVANMVLHHVSVPSSIFKYARRLLKPGGSLLISELTQHDQDWVKTSCGDVWQGFSTEELDLWASRERLEKGQSQYLGLRNGFQVQVRRFYRAV</sequence>
<dbReference type="Gene3D" id="3.40.50.150">
    <property type="entry name" value="Vaccinia Virus protein VP39"/>
    <property type="match status" value="1"/>
</dbReference>
<name>A0A2H9TAD4_9ZZZZ</name>
<dbReference type="Gene3D" id="1.10.10.10">
    <property type="entry name" value="Winged helix-like DNA-binding domain superfamily/Winged helix DNA-binding domain"/>
    <property type="match status" value="1"/>
</dbReference>
<dbReference type="InterPro" id="IPR051011">
    <property type="entry name" value="Metal_resp_trans_reg"/>
</dbReference>
<dbReference type="NCBIfam" id="NF033788">
    <property type="entry name" value="HTH_metalloreg"/>
    <property type="match status" value="1"/>
</dbReference>
<evidence type="ECO:0000256" key="1">
    <source>
        <dbReference type="ARBA" id="ARBA00023015"/>
    </source>
</evidence>
<dbReference type="PRINTS" id="PR00778">
    <property type="entry name" value="HTHARSR"/>
</dbReference>
<keyword evidence="2" id="KW-0238">DNA-binding</keyword>
<evidence type="ECO:0000256" key="2">
    <source>
        <dbReference type="ARBA" id="ARBA00023125"/>
    </source>
</evidence>
<dbReference type="InterPro" id="IPR001845">
    <property type="entry name" value="HTH_ArsR_DNA-bd_dom"/>
</dbReference>
<dbReference type="InterPro" id="IPR011991">
    <property type="entry name" value="ArsR-like_HTH"/>
</dbReference>
<organism evidence="5">
    <name type="scientific">invertebrate metagenome</name>
    <dbReference type="NCBI Taxonomy" id="1711999"/>
    <lineage>
        <taxon>unclassified sequences</taxon>
        <taxon>metagenomes</taxon>
        <taxon>organismal metagenomes</taxon>
    </lineage>
</organism>
<dbReference type="Pfam" id="PF08241">
    <property type="entry name" value="Methyltransf_11"/>
    <property type="match status" value="1"/>
</dbReference>
<dbReference type="InterPro" id="IPR013216">
    <property type="entry name" value="Methyltransf_11"/>
</dbReference>
<dbReference type="SMART" id="SM00418">
    <property type="entry name" value="HTH_ARSR"/>
    <property type="match status" value="1"/>
</dbReference>
<dbReference type="PANTHER" id="PTHR43132">
    <property type="entry name" value="ARSENICAL RESISTANCE OPERON REPRESSOR ARSR-RELATED"/>
    <property type="match status" value="1"/>
</dbReference>
<dbReference type="AlphaFoldDB" id="A0A2H9TAD4"/>
<dbReference type="SUPFAM" id="SSF53335">
    <property type="entry name" value="S-adenosyl-L-methionine-dependent methyltransferases"/>
    <property type="match status" value="1"/>
</dbReference>
<protein>
    <submittedName>
        <fullName evidence="5">Biofilm growth-associated repressor</fullName>
    </submittedName>
</protein>
<keyword evidence="3" id="KW-0804">Transcription</keyword>
<evidence type="ECO:0000256" key="3">
    <source>
        <dbReference type="ARBA" id="ARBA00023163"/>
    </source>
</evidence>
<proteinExistence type="predicted"/>
<dbReference type="InterPro" id="IPR036390">
    <property type="entry name" value="WH_DNA-bd_sf"/>
</dbReference>
<comment type="caution">
    <text evidence="5">The sequence shown here is derived from an EMBL/GenBank/DDBJ whole genome shotgun (WGS) entry which is preliminary data.</text>
</comment>
<keyword evidence="1" id="KW-0805">Transcription regulation</keyword>
<dbReference type="EMBL" id="NSIT01000033">
    <property type="protein sequence ID" value="PJE80088.1"/>
    <property type="molecule type" value="Genomic_DNA"/>
</dbReference>
<dbReference type="Pfam" id="PF01022">
    <property type="entry name" value="HTH_5"/>
    <property type="match status" value="1"/>
</dbReference>
<dbReference type="PANTHER" id="PTHR43132:SF2">
    <property type="entry name" value="ARSENICAL RESISTANCE OPERON REPRESSOR ARSR-RELATED"/>
    <property type="match status" value="1"/>
</dbReference>
<evidence type="ECO:0000259" key="4">
    <source>
        <dbReference type="PROSITE" id="PS50987"/>
    </source>
</evidence>
<feature type="domain" description="HTH arsR-type" evidence="4">
    <location>
        <begin position="1"/>
        <end position="96"/>
    </location>
</feature>
<dbReference type="GO" id="GO:0003677">
    <property type="term" value="F:DNA binding"/>
    <property type="evidence" value="ECO:0007669"/>
    <property type="project" value="UniProtKB-KW"/>
</dbReference>
<dbReference type="CDD" id="cd00090">
    <property type="entry name" value="HTH_ARSR"/>
    <property type="match status" value="1"/>
</dbReference>
<dbReference type="InterPro" id="IPR029063">
    <property type="entry name" value="SAM-dependent_MTases_sf"/>
</dbReference>
<dbReference type="GO" id="GO:0003700">
    <property type="term" value="F:DNA-binding transcription factor activity"/>
    <property type="evidence" value="ECO:0007669"/>
    <property type="project" value="InterPro"/>
</dbReference>
<dbReference type="GO" id="GO:0008757">
    <property type="term" value="F:S-adenosylmethionine-dependent methyltransferase activity"/>
    <property type="evidence" value="ECO:0007669"/>
    <property type="project" value="InterPro"/>
</dbReference>
<gene>
    <name evidence="5" type="primary">bigR</name>
    <name evidence="5" type="ORF">CI610_00945</name>
</gene>
<dbReference type="CDD" id="cd02440">
    <property type="entry name" value="AdoMet_MTases"/>
    <property type="match status" value="1"/>
</dbReference>
<dbReference type="PROSITE" id="PS50987">
    <property type="entry name" value="HTH_ARSR_2"/>
    <property type="match status" value="1"/>
</dbReference>
<evidence type="ECO:0000313" key="5">
    <source>
        <dbReference type="EMBL" id="PJE80088.1"/>
    </source>
</evidence>
<dbReference type="SUPFAM" id="SSF46785">
    <property type="entry name" value="Winged helix' DNA-binding domain"/>
    <property type="match status" value="1"/>
</dbReference>